<gene>
    <name evidence="1" type="ORF">PHACADRAFT_54578</name>
</gene>
<dbReference type="RefSeq" id="XP_007397869.1">
    <property type="nucleotide sequence ID" value="XM_007397807.1"/>
</dbReference>
<dbReference type="EMBL" id="JH930474">
    <property type="protein sequence ID" value="EKM53172.1"/>
    <property type="molecule type" value="Genomic_DNA"/>
</dbReference>
<dbReference type="Proteomes" id="UP000008370">
    <property type="component" value="Unassembled WGS sequence"/>
</dbReference>
<dbReference type="InParanoid" id="K5WS02"/>
<dbReference type="STRING" id="650164.K5WS02"/>
<dbReference type="AlphaFoldDB" id="K5WS02"/>
<evidence type="ECO:0000313" key="2">
    <source>
        <dbReference type="Proteomes" id="UP000008370"/>
    </source>
</evidence>
<dbReference type="KEGG" id="pco:PHACADRAFT_54578"/>
<evidence type="ECO:0000313" key="1">
    <source>
        <dbReference type="EMBL" id="EKM53172.1"/>
    </source>
</evidence>
<reference evidence="1 2" key="1">
    <citation type="journal article" date="2012" name="BMC Genomics">
        <title>Comparative genomics of the white-rot fungi, Phanerochaete carnosa and P. chrysosporium, to elucidate the genetic basis of the distinct wood types they colonize.</title>
        <authorList>
            <person name="Suzuki H."/>
            <person name="MacDonald J."/>
            <person name="Syed K."/>
            <person name="Salamov A."/>
            <person name="Hori C."/>
            <person name="Aerts A."/>
            <person name="Henrissat B."/>
            <person name="Wiebenga A."/>
            <person name="vanKuyk P.A."/>
            <person name="Barry K."/>
            <person name="Lindquist E."/>
            <person name="LaButti K."/>
            <person name="Lapidus A."/>
            <person name="Lucas S."/>
            <person name="Coutinho P."/>
            <person name="Gong Y."/>
            <person name="Samejima M."/>
            <person name="Mahadevan R."/>
            <person name="Abou-Zaid M."/>
            <person name="de Vries R.P."/>
            <person name="Igarashi K."/>
            <person name="Yadav J.S."/>
            <person name="Grigoriev I.V."/>
            <person name="Master E.R."/>
        </authorList>
    </citation>
    <scope>NUCLEOTIDE SEQUENCE [LARGE SCALE GENOMIC DNA]</scope>
    <source>
        <strain evidence="1 2">HHB-10118-sp</strain>
    </source>
</reference>
<keyword evidence="2" id="KW-1185">Reference proteome</keyword>
<sequence>GGLQLRKGEQWMNTFSIVLSYVMQCNTDVACLLSGTQVQAVIVYITDYVMKPGLKMYIVFETVWFILSNSAEIVLTSSSKPLAAKRIIMKIVNALTSQMKVEGPMVCSHLLGHPDHYTDKKFRPCYWYSYVRLADNAWATDGDGNRT</sequence>
<name>K5WS02_PHACS</name>
<proteinExistence type="predicted"/>
<feature type="non-terminal residue" evidence="1">
    <location>
        <position position="147"/>
    </location>
</feature>
<accession>K5WS02</accession>
<feature type="non-terminal residue" evidence="1">
    <location>
        <position position="1"/>
    </location>
</feature>
<dbReference type="OrthoDB" id="2749954at2759"/>
<dbReference type="HOGENOM" id="CLU_103041_2_0_1"/>
<organism evidence="1 2">
    <name type="scientific">Phanerochaete carnosa (strain HHB-10118-sp)</name>
    <name type="common">White-rot fungus</name>
    <name type="synonym">Peniophora carnosa</name>
    <dbReference type="NCBI Taxonomy" id="650164"/>
    <lineage>
        <taxon>Eukaryota</taxon>
        <taxon>Fungi</taxon>
        <taxon>Dikarya</taxon>
        <taxon>Basidiomycota</taxon>
        <taxon>Agaricomycotina</taxon>
        <taxon>Agaricomycetes</taxon>
        <taxon>Polyporales</taxon>
        <taxon>Phanerochaetaceae</taxon>
        <taxon>Phanerochaete</taxon>
    </lineage>
</organism>
<dbReference type="GeneID" id="18920020"/>
<protein>
    <submittedName>
        <fullName evidence="1">Uncharacterized protein</fullName>
    </submittedName>
</protein>